<keyword evidence="3 6" id="KW-0812">Transmembrane</keyword>
<dbReference type="CDD" id="cd06173">
    <property type="entry name" value="MFS_MefA_like"/>
    <property type="match status" value="1"/>
</dbReference>
<feature type="transmembrane region" description="Helical" evidence="6">
    <location>
        <begin position="177"/>
        <end position="196"/>
    </location>
</feature>
<keyword evidence="5 6" id="KW-0472">Membrane</keyword>
<dbReference type="InterPro" id="IPR036259">
    <property type="entry name" value="MFS_trans_sf"/>
</dbReference>
<feature type="transmembrane region" description="Helical" evidence="6">
    <location>
        <begin position="296"/>
        <end position="314"/>
    </location>
</feature>
<dbReference type="InterPro" id="IPR011701">
    <property type="entry name" value="MFS"/>
</dbReference>
<dbReference type="PANTHER" id="PTHR23513:SF11">
    <property type="entry name" value="STAPHYLOFERRIN A TRANSPORTER"/>
    <property type="match status" value="1"/>
</dbReference>
<evidence type="ECO:0000256" key="1">
    <source>
        <dbReference type="ARBA" id="ARBA00004651"/>
    </source>
</evidence>
<dbReference type="PROSITE" id="PS50850">
    <property type="entry name" value="MFS"/>
    <property type="match status" value="1"/>
</dbReference>
<feature type="transmembrane region" description="Helical" evidence="6">
    <location>
        <begin position="382"/>
        <end position="403"/>
    </location>
</feature>
<keyword evidence="2" id="KW-1003">Cell membrane</keyword>
<dbReference type="EMBL" id="JACTUZ010000002">
    <property type="protein sequence ID" value="MBC9175642.1"/>
    <property type="molecule type" value="Genomic_DNA"/>
</dbReference>
<dbReference type="InterPro" id="IPR020846">
    <property type="entry name" value="MFS_dom"/>
</dbReference>
<dbReference type="PANTHER" id="PTHR23513">
    <property type="entry name" value="INTEGRAL MEMBRANE EFFLUX PROTEIN-RELATED"/>
    <property type="match status" value="1"/>
</dbReference>
<dbReference type="Pfam" id="PF07690">
    <property type="entry name" value="MFS_1"/>
    <property type="match status" value="1"/>
</dbReference>
<keyword evidence="4 6" id="KW-1133">Transmembrane helix</keyword>
<feature type="transmembrane region" description="Helical" evidence="6">
    <location>
        <begin position="26"/>
        <end position="44"/>
    </location>
</feature>
<comment type="caution">
    <text evidence="8">The sequence shown here is derived from an EMBL/GenBank/DDBJ whole genome shotgun (WGS) entry which is preliminary data.</text>
</comment>
<reference evidence="8 9" key="1">
    <citation type="journal article" date="2009" name="Int. J. Syst. Evol. Microbiol.">
        <title>Transfer of Teichococcus ludipueritiae and Muricoccus roseus to the genus Roseomonas, as Roseomonas ludipueritiae comb. nov. and Roseomonas rosea comb. nov., respectively, and emended description of the genus Roseomonas.</title>
        <authorList>
            <person name="Sanchez-Porro C."/>
            <person name="Gallego V."/>
            <person name="Busse H.J."/>
            <person name="Kampfer P."/>
            <person name="Ventosa A."/>
        </authorList>
    </citation>
    <scope>NUCLEOTIDE SEQUENCE [LARGE SCALE GENOMIC DNA]</scope>
    <source>
        <strain evidence="8 9">DSM 14915</strain>
    </source>
</reference>
<feature type="transmembrane region" description="Helical" evidence="6">
    <location>
        <begin position="50"/>
        <end position="72"/>
    </location>
</feature>
<evidence type="ECO:0000313" key="8">
    <source>
        <dbReference type="EMBL" id="MBC9175642.1"/>
    </source>
</evidence>
<evidence type="ECO:0000256" key="3">
    <source>
        <dbReference type="ARBA" id="ARBA00022692"/>
    </source>
</evidence>
<dbReference type="Gene3D" id="1.20.1250.20">
    <property type="entry name" value="MFS general substrate transporter like domains"/>
    <property type="match status" value="1"/>
</dbReference>
<evidence type="ECO:0000256" key="5">
    <source>
        <dbReference type="ARBA" id="ARBA00023136"/>
    </source>
</evidence>
<name>A0ABR7R1M6_9PROT</name>
<accession>A0ABR7R1M6</accession>
<evidence type="ECO:0000313" key="9">
    <source>
        <dbReference type="Proteomes" id="UP000603940"/>
    </source>
</evidence>
<comment type="subcellular location">
    <subcellularLocation>
        <location evidence="1">Cell membrane</location>
        <topology evidence="1">Multi-pass membrane protein</topology>
    </subcellularLocation>
</comment>
<organism evidence="8 9">
    <name type="scientific">Pseudoroseomonas ludipueritiae</name>
    <dbReference type="NCBI Taxonomy" id="198093"/>
    <lineage>
        <taxon>Bacteria</taxon>
        <taxon>Pseudomonadati</taxon>
        <taxon>Pseudomonadota</taxon>
        <taxon>Alphaproteobacteria</taxon>
        <taxon>Acetobacterales</taxon>
        <taxon>Acetobacteraceae</taxon>
        <taxon>Pseudoroseomonas</taxon>
    </lineage>
</organism>
<dbReference type="SUPFAM" id="SSF103473">
    <property type="entry name" value="MFS general substrate transporter"/>
    <property type="match status" value="1"/>
</dbReference>
<proteinExistence type="predicted"/>
<protein>
    <submittedName>
        <fullName evidence="8">MFS transporter</fullName>
    </submittedName>
</protein>
<evidence type="ECO:0000259" key="7">
    <source>
        <dbReference type="PROSITE" id="PS50850"/>
    </source>
</evidence>
<dbReference type="Proteomes" id="UP000603940">
    <property type="component" value="Unassembled WGS sequence"/>
</dbReference>
<feature type="transmembrane region" description="Helical" evidence="6">
    <location>
        <begin position="230"/>
        <end position="254"/>
    </location>
</feature>
<feature type="transmembrane region" description="Helical" evidence="6">
    <location>
        <begin position="320"/>
        <end position="343"/>
    </location>
</feature>
<dbReference type="RefSeq" id="WP_187776804.1">
    <property type="nucleotide sequence ID" value="NZ_JACTUZ010000002.1"/>
</dbReference>
<feature type="transmembrane region" description="Helical" evidence="6">
    <location>
        <begin position="266"/>
        <end position="284"/>
    </location>
</feature>
<sequence length="417" mass="44061">MTAARCARTRSPFAIRSYRFQWSADLMTSWAFEMETLILGWYIVVQTNSVLLVTLFGSLQFLGTLIAPFFGLAGDALGHRNVMCLMRAAYALLAAILAALVLTDMLTPVLALVIAGIAGLIRPSDMGIRNVLIGETMPEDRLTSAIGLSRITSDLARVCGALAGASIVALLGMGQAYIMVVIFYVLGMLLTLGVTATRAAERGPGAAASPSPLRGLWEAAQTVWQAPPQLAAMLMAFLINLTAYPFTLGLLPYVARDVYGTTQAGLGYLVAAVAGGGILGSLMLSRMGRAAQPARMMLVFSVVWHGLVILFGQIDSLAGGLLLLPLIGVMQMLCLLPMAVLLLRGAPPALRGRIMGMRTLAVYGLPIGLLCSGPLIDHLGFPATTAIYGTVGILATLLVLGAWRSHLWPRHASGNIG</sequence>
<gene>
    <name evidence="8" type="ORF">IBL25_01610</name>
</gene>
<feature type="domain" description="Major facilitator superfamily (MFS) profile" evidence="7">
    <location>
        <begin position="228"/>
        <end position="417"/>
    </location>
</feature>
<feature type="transmembrane region" description="Helical" evidence="6">
    <location>
        <begin position="355"/>
        <end position="376"/>
    </location>
</feature>
<evidence type="ECO:0000256" key="6">
    <source>
        <dbReference type="SAM" id="Phobius"/>
    </source>
</evidence>
<evidence type="ECO:0000256" key="2">
    <source>
        <dbReference type="ARBA" id="ARBA00022475"/>
    </source>
</evidence>
<keyword evidence="9" id="KW-1185">Reference proteome</keyword>
<evidence type="ECO:0000256" key="4">
    <source>
        <dbReference type="ARBA" id="ARBA00022989"/>
    </source>
</evidence>